<dbReference type="AlphaFoldDB" id="A0A3S0KEY5"/>
<dbReference type="EMBL" id="RXPE01000005">
    <property type="protein sequence ID" value="RTR29034.1"/>
    <property type="molecule type" value="Genomic_DNA"/>
</dbReference>
<comment type="caution">
    <text evidence="2">The sequence shown here is derived from an EMBL/GenBank/DDBJ whole genome shotgun (WGS) entry which is preliminary data.</text>
</comment>
<dbReference type="Proteomes" id="UP000277766">
    <property type="component" value="Unassembled WGS sequence"/>
</dbReference>
<evidence type="ECO:0000259" key="1">
    <source>
        <dbReference type="Pfam" id="PF00717"/>
    </source>
</evidence>
<dbReference type="RefSeq" id="WP_126351489.1">
    <property type="nucleotide sequence ID" value="NZ_JBHSVX010000001.1"/>
</dbReference>
<reference evidence="2 3" key="1">
    <citation type="submission" date="2018-12" db="EMBL/GenBank/DDBJ databases">
        <title>Deinococcus radiophilus ATCC 27603 genome sequencing and assembly.</title>
        <authorList>
            <person name="Maclea K.S."/>
            <person name="Maynard C.R."/>
        </authorList>
    </citation>
    <scope>NUCLEOTIDE SEQUENCE [LARGE SCALE GENOMIC DNA]</scope>
    <source>
        <strain evidence="2 3">ATCC 27603</strain>
    </source>
</reference>
<keyword evidence="3" id="KW-1185">Reference proteome</keyword>
<name>A0A3S0KEY5_9DEIO</name>
<accession>A0A3S0KEY5</accession>
<gene>
    <name evidence="2" type="ORF">EJ104_04105</name>
</gene>
<dbReference type="InterPro" id="IPR036286">
    <property type="entry name" value="LexA/Signal_pep-like_sf"/>
</dbReference>
<evidence type="ECO:0000313" key="2">
    <source>
        <dbReference type="EMBL" id="RTR29034.1"/>
    </source>
</evidence>
<dbReference type="Pfam" id="PF00717">
    <property type="entry name" value="Peptidase_S24"/>
    <property type="match status" value="1"/>
</dbReference>
<dbReference type="CDD" id="cd06529">
    <property type="entry name" value="S24_LexA-like"/>
    <property type="match status" value="1"/>
</dbReference>
<sequence>MPIPLGFRRHGMFVVQADGDSMTLPDGSGITHGSLVLVHGRDVLTERGHCYAFRLDDGTLVLKRLNLYQGRPALHSDNPAYGPLLLDAGIRNLGRVYAYNVAGRGWVSSGYRGL</sequence>
<dbReference type="OrthoDB" id="71007at2"/>
<evidence type="ECO:0000313" key="3">
    <source>
        <dbReference type="Proteomes" id="UP000277766"/>
    </source>
</evidence>
<feature type="domain" description="Peptidase S24/S26A/S26B/S26C" evidence="1">
    <location>
        <begin position="9"/>
        <end position="96"/>
    </location>
</feature>
<organism evidence="2 3">
    <name type="scientific">Deinococcus radiophilus</name>
    <dbReference type="NCBI Taxonomy" id="32062"/>
    <lineage>
        <taxon>Bacteria</taxon>
        <taxon>Thermotogati</taxon>
        <taxon>Deinococcota</taxon>
        <taxon>Deinococci</taxon>
        <taxon>Deinococcales</taxon>
        <taxon>Deinococcaceae</taxon>
        <taxon>Deinococcus</taxon>
    </lineage>
</organism>
<dbReference type="InterPro" id="IPR039418">
    <property type="entry name" value="LexA-like"/>
</dbReference>
<proteinExistence type="predicted"/>
<dbReference type="InterPro" id="IPR015927">
    <property type="entry name" value="Peptidase_S24_S26A/B/C"/>
</dbReference>
<protein>
    <submittedName>
        <fullName evidence="2">S24 family peptidase</fullName>
    </submittedName>
</protein>
<dbReference type="SUPFAM" id="SSF51306">
    <property type="entry name" value="LexA/Signal peptidase"/>
    <property type="match status" value="1"/>
</dbReference>
<dbReference type="Gene3D" id="2.10.109.10">
    <property type="entry name" value="Umud Fragment, subunit A"/>
    <property type="match status" value="1"/>
</dbReference>